<dbReference type="InterPro" id="IPR025287">
    <property type="entry name" value="WAK_GUB"/>
</dbReference>
<keyword evidence="2" id="KW-0723">Serine/threonine-protein kinase</keyword>
<evidence type="ECO:0000313" key="24">
    <source>
        <dbReference type="Proteomes" id="UP001457282"/>
    </source>
</evidence>
<dbReference type="PROSITE" id="PS50026">
    <property type="entry name" value="EGF_3"/>
    <property type="match status" value="1"/>
</dbReference>
<feature type="transmembrane region" description="Helical" evidence="19">
    <location>
        <begin position="355"/>
        <end position="377"/>
    </location>
</feature>
<evidence type="ECO:0000256" key="11">
    <source>
        <dbReference type="ARBA" id="ARBA00022989"/>
    </source>
</evidence>
<dbReference type="InterPro" id="IPR000742">
    <property type="entry name" value="EGF"/>
</dbReference>
<dbReference type="PANTHER" id="PTHR27005">
    <property type="entry name" value="WALL-ASSOCIATED RECEPTOR KINASE-LIKE 21"/>
    <property type="match status" value="1"/>
</dbReference>
<keyword evidence="8 18" id="KW-0547">Nucleotide-binding</keyword>
<dbReference type="InterPro" id="IPR017441">
    <property type="entry name" value="Protein_kinase_ATP_BS"/>
</dbReference>
<keyword evidence="6 20" id="KW-0732">Signal</keyword>
<evidence type="ECO:0000256" key="4">
    <source>
        <dbReference type="ARBA" id="ARBA00022679"/>
    </source>
</evidence>
<feature type="signal peptide" evidence="20">
    <location>
        <begin position="1"/>
        <end position="23"/>
    </location>
</feature>
<dbReference type="InterPro" id="IPR001245">
    <property type="entry name" value="Ser-Thr/Tyr_kinase_cat_dom"/>
</dbReference>
<gene>
    <name evidence="23" type="ORF">M0R45_013761</name>
</gene>
<feature type="domain" description="EGF-like" evidence="22">
    <location>
        <begin position="302"/>
        <end position="342"/>
    </location>
</feature>
<dbReference type="InterPro" id="IPR000152">
    <property type="entry name" value="EGF-type_Asp/Asn_hydroxyl_site"/>
</dbReference>
<organism evidence="23 24">
    <name type="scientific">Rubus argutus</name>
    <name type="common">Southern blackberry</name>
    <dbReference type="NCBI Taxonomy" id="59490"/>
    <lineage>
        <taxon>Eukaryota</taxon>
        <taxon>Viridiplantae</taxon>
        <taxon>Streptophyta</taxon>
        <taxon>Embryophyta</taxon>
        <taxon>Tracheophyta</taxon>
        <taxon>Spermatophyta</taxon>
        <taxon>Magnoliopsida</taxon>
        <taxon>eudicotyledons</taxon>
        <taxon>Gunneridae</taxon>
        <taxon>Pentapetalae</taxon>
        <taxon>rosids</taxon>
        <taxon>fabids</taxon>
        <taxon>Rosales</taxon>
        <taxon>Rosaceae</taxon>
        <taxon>Rosoideae</taxon>
        <taxon>Rosoideae incertae sedis</taxon>
        <taxon>Rubus</taxon>
    </lineage>
</organism>
<dbReference type="InterPro" id="IPR011009">
    <property type="entry name" value="Kinase-like_dom_sf"/>
</dbReference>
<keyword evidence="7" id="KW-0677">Repeat</keyword>
<dbReference type="InterPro" id="IPR049883">
    <property type="entry name" value="NOTCH1_EGF-like"/>
</dbReference>
<accession>A0AAW1XKY8</accession>
<dbReference type="GO" id="GO:0005509">
    <property type="term" value="F:calcium ion binding"/>
    <property type="evidence" value="ECO:0007669"/>
    <property type="project" value="InterPro"/>
</dbReference>
<keyword evidence="14" id="KW-0325">Glycoprotein</keyword>
<dbReference type="InterPro" id="IPR018097">
    <property type="entry name" value="EGF_Ca-bd_CS"/>
</dbReference>
<dbReference type="PROSITE" id="PS01186">
    <property type="entry name" value="EGF_2"/>
    <property type="match status" value="1"/>
</dbReference>
<reference evidence="23 24" key="1">
    <citation type="journal article" date="2023" name="G3 (Bethesda)">
        <title>A chromosome-length genome assembly and annotation of blackberry (Rubus argutus, cv. 'Hillquist').</title>
        <authorList>
            <person name="Bruna T."/>
            <person name="Aryal R."/>
            <person name="Dudchenko O."/>
            <person name="Sargent D.J."/>
            <person name="Mead D."/>
            <person name="Buti M."/>
            <person name="Cavallini A."/>
            <person name="Hytonen T."/>
            <person name="Andres J."/>
            <person name="Pham M."/>
            <person name="Weisz D."/>
            <person name="Mascagni F."/>
            <person name="Usai G."/>
            <person name="Natali L."/>
            <person name="Bassil N."/>
            <person name="Fernandez G.E."/>
            <person name="Lomsadze A."/>
            <person name="Armour M."/>
            <person name="Olukolu B."/>
            <person name="Poorten T."/>
            <person name="Britton C."/>
            <person name="Davik J."/>
            <person name="Ashrafi H."/>
            <person name="Aiden E.L."/>
            <person name="Borodovsky M."/>
            <person name="Worthington M."/>
        </authorList>
    </citation>
    <scope>NUCLEOTIDE SEQUENCE [LARGE SCALE GENOMIC DNA]</scope>
    <source>
        <strain evidence="23">PI 553951</strain>
    </source>
</reference>
<dbReference type="SUPFAM" id="SSF57184">
    <property type="entry name" value="Growth factor receptor domain"/>
    <property type="match status" value="1"/>
</dbReference>
<dbReference type="FunFam" id="3.30.200.20:FF:000043">
    <property type="entry name" value="Wall-associated receptor kinase 2"/>
    <property type="match status" value="1"/>
</dbReference>
<comment type="subcellular location">
    <subcellularLocation>
        <location evidence="1">Membrane</location>
        <topology evidence="1">Single-pass type I membrane protein</topology>
    </subcellularLocation>
</comment>
<dbReference type="GO" id="GO:0007166">
    <property type="term" value="P:cell surface receptor signaling pathway"/>
    <property type="evidence" value="ECO:0007669"/>
    <property type="project" value="InterPro"/>
</dbReference>
<dbReference type="Gene3D" id="1.10.510.10">
    <property type="entry name" value="Transferase(Phosphotransferase) domain 1"/>
    <property type="match status" value="1"/>
</dbReference>
<dbReference type="PROSITE" id="PS00107">
    <property type="entry name" value="PROTEIN_KINASE_ATP"/>
    <property type="match status" value="1"/>
</dbReference>
<keyword evidence="24" id="KW-1185">Reference proteome</keyword>
<dbReference type="SMART" id="SM00220">
    <property type="entry name" value="S_TKc"/>
    <property type="match status" value="1"/>
</dbReference>
<evidence type="ECO:0000256" key="3">
    <source>
        <dbReference type="ARBA" id="ARBA00022536"/>
    </source>
</evidence>
<dbReference type="CDD" id="cd14066">
    <property type="entry name" value="STKc_IRAK"/>
    <property type="match status" value="1"/>
</dbReference>
<dbReference type="FunFam" id="1.10.510.10:FF:000084">
    <property type="entry name" value="Wall-associated receptor kinase 2"/>
    <property type="match status" value="1"/>
</dbReference>
<keyword evidence="3 17" id="KW-0245">EGF-like domain</keyword>
<keyword evidence="4" id="KW-0808">Transferase</keyword>
<keyword evidence="13" id="KW-1015">Disulfide bond</keyword>
<dbReference type="SUPFAM" id="SSF56112">
    <property type="entry name" value="Protein kinase-like (PK-like)"/>
    <property type="match status" value="1"/>
</dbReference>
<dbReference type="Pfam" id="PF13947">
    <property type="entry name" value="GUB_WAK_bind"/>
    <property type="match status" value="1"/>
</dbReference>
<keyword evidence="5 19" id="KW-0812">Transmembrane</keyword>
<dbReference type="InterPro" id="IPR009030">
    <property type="entry name" value="Growth_fac_rcpt_cys_sf"/>
</dbReference>
<dbReference type="InterPro" id="IPR001881">
    <property type="entry name" value="EGF-like_Ca-bd_dom"/>
</dbReference>
<evidence type="ECO:0000256" key="8">
    <source>
        <dbReference type="ARBA" id="ARBA00022741"/>
    </source>
</evidence>
<dbReference type="PROSITE" id="PS00108">
    <property type="entry name" value="PROTEIN_KINASE_ST"/>
    <property type="match status" value="1"/>
</dbReference>
<comment type="caution">
    <text evidence="23">The sequence shown here is derived from an EMBL/GenBank/DDBJ whole genome shotgun (WGS) entry which is preliminary data.</text>
</comment>
<dbReference type="Pfam" id="PF07714">
    <property type="entry name" value="PK_Tyr_Ser-Thr"/>
    <property type="match status" value="1"/>
</dbReference>
<comment type="catalytic activity">
    <reaction evidence="16">
        <text>L-threonyl-[protein] + ATP = O-phospho-L-threonyl-[protein] + ADP + H(+)</text>
        <dbReference type="Rhea" id="RHEA:46608"/>
        <dbReference type="Rhea" id="RHEA-COMP:11060"/>
        <dbReference type="Rhea" id="RHEA-COMP:11605"/>
        <dbReference type="ChEBI" id="CHEBI:15378"/>
        <dbReference type="ChEBI" id="CHEBI:30013"/>
        <dbReference type="ChEBI" id="CHEBI:30616"/>
        <dbReference type="ChEBI" id="CHEBI:61977"/>
        <dbReference type="ChEBI" id="CHEBI:456216"/>
    </reaction>
</comment>
<evidence type="ECO:0000256" key="19">
    <source>
        <dbReference type="SAM" id="Phobius"/>
    </source>
</evidence>
<dbReference type="InterPro" id="IPR008271">
    <property type="entry name" value="Ser/Thr_kinase_AS"/>
</dbReference>
<evidence type="ECO:0000259" key="22">
    <source>
        <dbReference type="PROSITE" id="PS50026"/>
    </source>
</evidence>
<evidence type="ECO:0000256" key="13">
    <source>
        <dbReference type="ARBA" id="ARBA00023157"/>
    </source>
</evidence>
<dbReference type="GO" id="GO:0005886">
    <property type="term" value="C:plasma membrane"/>
    <property type="evidence" value="ECO:0007669"/>
    <property type="project" value="TreeGrafter"/>
</dbReference>
<dbReference type="Gene3D" id="2.10.25.10">
    <property type="entry name" value="Laminin"/>
    <property type="match status" value="2"/>
</dbReference>
<dbReference type="GO" id="GO:0005524">
    <property type="term" value="F:ATP binding"/>
    <property type="evidence" value="ECO:0007669"/>
    <property type="project" value="UniProtKB-UniRule"/>
</dbReference>
<evidence type="ECO:0000256" key="14">
    <source>
        <dbReference type="ARBA" id="ARBA00023180"/>
    </source>
</evidence>
<feature type="domain" description="Protein kinase" evidence="21">
    <location>
        <begin position="427"/>
        <end position="702"/>
    </location>
</feature>
<comment type="catalytic activity">
    <reaction evidence="15">
        <text>L-seryl-[protein] + ATP = O-phospho-L-seryl-[protein] + ADP + H(+)</text>
        <dbReference type="Rhea" id="RHEA:17989"/>
        <dbReference type="Rhea" id="RHEA-COMP:9863"/>
        <dbReference type="Rhea" id="RHEA-COMP:11604"/>
        <dbReference type="ChEBI" id="CHEBI:15378"/>
        <dbReference type="ChEBI" id="CHEBI:29999"/>
        <dbReference type="ChEBI" id="CHEBI:30616"/>
        <dbReference type="ChEBI" id="CHEBI:83421"/>
        <dbReference type="ChEBI" id="CHEBI:456216"/>
    </reaction>
</comment>
<evidence type="ECO:0000256" key="20">
    <source>
        <dbReference type="SAM" id="SignalP"/>
    </source>
</evidence>
<evidence type="ECO:0000259" key="21">
    <source>
        <dbReference type="PROSITE" id="PS50011"/>
    </source>
</evidence>
<dbReference type="PANTHER" id="PTHR27005:SF468">
    <property type="entry name" value="OS01G0310500 PROTEIN"/>
    <property type="match status" value="1"/>
</dbReference>
<comment type="caution">
    <text evidence="17">Lacks conserved residue(s) required for the propagation of feature annotation.</text>
</comment>
<evidence type="ECO:0000256" key="18">
    <source>
        <dbReference type="PROSITE-ProRule" id="PRU10141"/>
    </source>
</evidence>
<protein>
    <submittedName>
        <fullName evidence="23">Uncharacterized protein</fullName>
    </submittedName>
</protein>
<dbReference type="InterPro" id="IPR000719">
    <property type="entry name" value="Prot_kinase_dom"/>
</dbReference>
<keyword evidence="9" id="KW-0418">Kinase</keyword>
<evidence type="ECO:0000256" key="16">
    <source>
        <dbReference type="ARBA" id="ARBA00047951"/>
    </source>
</evidence>
<keyword evidence="10 18" id="KW-0067">ATP-binding</keyword>
<dbReference type="Proteomes" id="UP001457282">
    <property type="component" value="Unassembled WGS sequence"/>
</dbReference>
<evidence type="ECO:0000256" key="12">
    <source>
        <dbReference type="ARBA" id="ARBA00023136"/>
    </source>
</evidence>
<evidence type="ECO:0000256" key="7">
    <source>
        <dbReference type="ARBA" id="ARBA00022737"/>
    </source>
</evidence>
<evidence type="ECO:0000256" key="6">
    <source>
        <dbReference type="ARBA" id="ARBA00022729"/>
    </source>
</evidence>
<dbReference type="PROSITE" id="PS50011">
    <property type="entry name" value="PROTEIN_KINASE_DOM"/>
    <property type="match status" value="1"/>
</dbReference>
<evidence type="ECO:0000256" key="2">
    <source>
        <dbReference type="ARBA" id="ARBA00022527"/>
    </source>
</evidence>
<evidence type="ECO:0000256" key="10">
    <source>
        <dbReference type="ARBA" id="ARBA00022840"/>
    </source>
</evidence>
<dbReference type="EMBL" id="JBEDUW010000003">
    <property type="protein sequence ID" value="KAK9936941.1"/>
    <property type="molecule type" value="Genomic_DNA"/>
</dbReference>
<dbReference type="CDD" id="cd00054">
    <property type="entry name" value="EGF_CA"/>
    <property type="match status" value="2"/>
</dbReference>
<feature type="chain" id="PRO_5043699463" evidence="20">
    <location>
        <begin position="24"/>
        <end position="761"/>
    </location>
</feature>
<dbReference type="Pfam" id="PF07645">
    <property type="entry name" value="EGF_CA"/>
    <property type="match status" value="1"/>
</dbReference>
<dbReference type="SMART" id="SM00179">
    <property type="entry name" value="EGF_CA"/>
    <property type="match status" value="1"/>
</dbReference>
<evidence type="ECO:0000313" key="23">
    <source>
        <dbReference type="EMBL" id="KAK9936941.1"/>
    </source>
</evidence>
<evidence type="ECO:0000256" key="15">
    <source>
        <dbReference type="ARBA" id="ARBA00047558"/>
    </source>
</evidence>
<dbReference type="PROSITE" id="PS00010">
    <property type="entry name" value="ASX_HYDROXYL"/>
    <property type="match status" value="1"/>
</dbReference>
<evidence type="ECO:0000256" key="1">
    <source>
        <dbReference type="ARBA" id="ARBA00004479"/>
    </source>
</evidence>
<dbReference type="PROSITE" id="PS01187">
    <property type="entry name" value="EGF_CA"/>
    <property type="match status" value="1"/>
</dbReference>
<evidence type="ECO:0000256" key="5">
    <source>
        <dbReference type="ARBA" id="ARBA00022692"/>
    </source>
</evidence>
<feature type="binding site" evidence="18">
    <location>
        <position position="456"/>
    </location>
    <ligand>
        <name>ATP</name>
        <dbReference type="ChEBI" id="CHEBI:30616"/>
    </ligand>
</feature>
<dbReference type="GO" id="GO:0030247">
    <property type="term" value="F:polysaccharide binding"/>
    <property type="evidence" value="ECO:0007669"/>
    <property type="project" value="InterPro"/>
</dbReference>
<sequence length="761" mass="84060">MAFHGMMLVLQLISLLAVAADRALPPQALPGCPDHCGNLTIPYPFGIGEGCYMREWFNVTCNESAQPPTVLWADGSFIATNILLADGELQVMNYIARDCYDKEGNQTENMNTSPSLWLHPPFTISGTRNKFIAVGCDTYAIFKGYRRYPNDEDRYITGCMSVCDNLDSAVKGSCSGIGCCQTSIPSGLKNRTVTLNSYSKHEAIWDFNPCSYAFIVEEGKFIFNPSTSFEELNNTEQLPMILNWEIQDGSCAQAQKRPDYACKGNSKCVNRTIDIQTEPSGYYCQCLPGFEGNPYLPDGCQDIDECMGSMNPCNNGTCENLSGDYTCLCNKGFRNRDTKSCIQNTPLSKNKSLKISLGVSLGLLVLFMGISWICCGIKRRQFIKLKEKYFKENGGLLLLQQLASHGGSVETTKIFTTVELEKATNNYHKSQILGEGGYGTVYKGILPDDKVVAIKKSKGGAPAQSDQFVNEVIVLSQINHRNVVKLLGCCLETEVPLLVYEFITHGTLYEHIHKKKSSLSFELRMKIAVETAEALAYLHSSTWMPIIHRDVKTANILLDDDYTAKVSDFGASRLVPSGQTEIQTLVLGTFGYLDPEYLQSNQLTEKSDVYSFGVVLVELLTSKVAVSNDRCLASIFVSSMDEDCLNEILDNGIVNEGNIETVKDVASLAKRCLRVKGEERPTMKEVAIELEGMRITAKHPWGNNVNFCPEENEYLLGSLNSDAYVVDVMGGNCSSSGLTTGTTPAYESMQIQMLMPYGDGR</sequence>
<name>A0AAW1XKY8_RUBAR</name>
<keyword evidence="12 19" id="KW-0472">Membrane</keyword>
<dbReference type="GO" id="GO:0004674">
    <property type="term" value="F:protein serine/threonine kinase activity"/>
    <property type="evidence" value="ECO:0007669"/>
    <property type="project" value="UniProtKB-KW"/>
</dbReference>
<dbReference type="InterPro" id="IPR045274">
    <property type="entry name" value="WAK-like"/>
</dbReference>
<keyword evidence="11 19" id="KW-1133">Transmembrane helix</keyword>
<dbReference type="SMART" id="SM00181">
    <property type="entry name" value="EGF"/>
    <property type="match status" value="2"/>
</dbReference>
<proteinExistence type="predicted"/>
<dbReference type="AlphaFoldDB" id="A0AAW1XKY8"/>
<evidence type="ECO:0000256" key="17">
    <source>
        <dbReference type="PROSITE-ProRule" id="PRU00076"/>
    </source>
</evidence>
<evidence type="ECO:0000256" key="9">
    <source>
        <dbReference type="ARBA" id="ARBA00022777"/>
    </source>
</evidence>
<dbReference type="Gene3D" id="3.30.200.20">
    <property type="entry name" value="Phosphorylase Kinase, domain 1"/>
    <property type="match status" value="1"/>
</dbReference>